<evidence type="ECO:0000313" key="3">
    <source>
        <dbReference type="EMBL" id="OIW00447.1"/>
    </source>
</evidence>
<protein>
    <submittedName>
        <fullName evidence="3">Uncharacterized protein</fullName>
    </submittedName>
</protein>
<gene>
    <name evidence="3" type="ORF">TanjilG_05797</name>
</gene>
<evidence type="ECO:0000256" key="1">
    <source>
        <dbReference type="SAM" id="MobiDB-lite"/>
    </source>
</evidence>
<proteinExistence type="predicted"/>
<dbReference type="OrthoDB" id="690661at2759"/>
<organism evidence="3 4">
    <name type="scientific">Lupinus angustifolius</name>
    <name type="common">Narrow-leaved blue lupine</name>
    <dbReference type="NCBI Taxonomy" id="3871"/>
    <lineage>
        <taxon>Eukaryota</taxon>
        <taxon>Viridiplantae</taxon>
        <taxon>Streptophyta</taxon>
        <taxon>Embryophyta</taxon>
        <taxon>Tracheophyta</taxon>
        <taxon>Spermatophyta</taxon>
        <taxon>Magnoliopsida</taxon>
        <taxon>eudicotyledons</taxon>
        <taxon>Gunneridae</taxon>
        <taxon>Pentapetalae</taxon>
        <taxon>rosids</taxon>
        <taxon>fabids</taxon>
        <taxon>Fabales</taxon>
        <taxon>Fabaceae</taxon>
        <taxon>Papilionoideae</taxon>
        <taxon>50 kb inversion clade</taxon>
        <taxon>genistoids sensu lato</taxon>
        <taxon>core genistoids</taxon>
        <taxon>Genisteae</taxon>
        <taxon>Lupinus</taxon>
    </lineage>
</organism>
<dbReference type="EMBL" id="CM007372">
    <property type="protein sequence ID" value="OIW00447.1"/>
    <property type="molecule type" value="Genomic_DNA"/>
</dbReference>
<feature type="region of interest" description="Disordered" evidence="1">
    <location>
        <begin position="130"/>
        <end position="150"/>
    </location>
</feature>
<reference evidence="3 4" key="1">
    <citation type="journal article" date="2017" name="Plant Biotechnol. J.">
        <title>A comprehensive draft genome sequence for lupin (Lupinus angustifolius), an emerging health food: insights into plant-microbe interactions and legume evolution.</title>
        <authorList>
            <person name="Hane J.K."/>
            <person name="Ming Y."/>
            <person name="Kamphuis L.G."/>
            <person name="Nelson M.N."/>
            <person name="Garg G."/>
            <person name="Atkins C.A."/>
            <person name="Bayer P.E."/>
            <person name="Bravo A."/>
            <person name="Bringans S."/>
            <person name="Cannon S."/>
            <person name="Edwards D."/>
            <person name="Foley R."/>
            <person name="Gao L.L."/>
            <person name="Harrison M.J."/>
            <person name="Huang W."/>
            <person name="Hurgobin B."/>
            <person name="Li S."/>
            <person name="Liu C.W."/>
            <person name="McGrath A."/>
            <person name="Morahan G."/>
            <person name="Murray J."/>
            <person name="Weller J."/>
            <person name="Jian J."/>
            <person name="Singh K.B."/>
        </authorList>
    </citation>
    <scope>NUCLEOTIDE SEQUENCE [LARGE SCALE GENOMIC DNA]</scope>
    <source>
        <strain evidence="4">cv. Tanjil</strain>
        <tissue evidence="3">Whole plant</tissue>
    </source>
</reference>
<sequence>MDKFCRTNLLFLLFCIVFILQFHPATLDEGSQNFEQNHPEKPRFPKILMDTISLLKKSQESSWDKLKTVIHDLQMQFSPPNLDFRGGREGGSDGTKGKMKEAVEKSFERSKETVEGSAKLAAKVVGEAFHKTTETMKESADSDRESKEEL</sequence>
<dbReference type="Gramene" id="OIW00447">
    <property type="protein sequence ID" value="OIW00447"/>
    <property type="gene ID" value="TanjilG_05797"/>
</dbReference>
<evidence type="ECO:0000313" key="4">
    <source>
        <dbReference type="Proteomes" id="UP000188354"/>
    </source>
</evidence>
<feature type="compositionally biased region" description="Basic and acidic residues" evidence="1">
    <location>
        <begin position="85"/>
        <end position="112"/>
    </location>
</feature>
<dbReference type="KEGG" id="lang:109362312"/>
<feature type="signal peptide" evidence="2">
    <location>
        <begin position="1"/>
        <end position="27"/>
    </location>
</feature>
<name>A0A4P1R3L9_LUPAN</name>
<dbReference type="AlphaFoldDB" id="A0A4P1R3L9"/>
<dbReference type="PANTHER" id="PTHR35463:SF10">
    <property type="entry name" value="TRANSMEMBRANE PROTEIN"/>
    <property type="match status" value="1"/>
</dbReference>
<dbReference type="Proteomes" id="UP000188354">
    <property type="component" value="Chromosome LG12"/>
</dbReference>
<feature type="chain" id="PRO_5020033089" evidence="2">
    <location>
        <begin position="28"/>
        <end position="150"/>
    </location>
</feature>
<dbReference type="PANTHER" id="PTHR35463">
    <property type="entry name" value="TRANSMEMBRANE PROTEIN"/>
    <property type="match status" value="1"/>
</dbReference>
<accession>A0A4P1R3L9</accession>
<keyword evidence="4" id="KW-1185">Reference proteome</keyword>
<feature type="region of interest" description="Disordered" evidence="1">
    <location>
        <begin position="80"/>
        <end position="112"/>
    </location>
</feature>
<keyword evidence="2" id="KW-0732">Signal</keyword>
<evidence type="ECO:0000256" key="2">
    <source>
        <dbReference type="SAM" id="SignalP"/>
    </source>
</evidence>